<organism evidence="1 2">
    <name type="scientific">Novosphingobium sediminis</name>
    <dbReference type="NCBI Taxonomy" id="707214"/>
    <lineage>
        <taxon>Bacteria</taxon>
        <taxon>Pseudomonadati</taxon>
        <taxon>Pseudomonadota</taxon>
        <taxon>Alphaproteobacteria</taxon>
        <taxon>Sphingomonadales</taxon>
        <taxon>Sphingomonadaceae</taxon>
        <taxon>Novosphingobium</taxon>
    </lineage>
</organism>
<keyword evidence="2" id="KW-1185">Reference proteome</keyword>
<dbReference type="RefSeq" id="WP_147160248.1">
    <property type="nucleotide sequence ID" value="NZ_BJYR01000018.1"/>
</dbReference>
<reference evidence="1 2" key="1">
    <citation type="submission" date="2019-07" db="EMBL/GenBank/DDBJ databases">
        <title>Whole genome shotgun sequence of Novosphingobium sediminis NBRC 106119.</title>
        <authorList>
            <person name="Hosoyama A."/>
            <person name="Uohara A."/>
            <person name="Ohji S."/>
            <person name="Ichikawa N."/>
        </authorList>
    </citation>
    <scope>NUCLEOTIDE SEQUENCE [LARGE SCALE GENOMIC DNA]</scope>
    <source>
        <strain evidence="1 2">NBRC 106119</strain>
    </source>
</reference>
<dbReference type="InterPro" id="IPR006311">
    <property type="entry name" value="TAT_signal"/>
</dbReference>
<gene>
    <name evidence="1" type="ORF">NSE01_27540</name>
</gene>
<dbReference type="AlphaFoldDB" id="A0A512AMI6"/>
<dbReference type="PANTHER" id="PTHR33361">
    <property type="entry name" value="GLR0591 PROTEIN"/>
    <property type="match status" value="1"/>
</dbReference>
<dbReference type="OrthoDB" id="9763405at2"/>
<dbReference type="Pfam" id="PF05960">
    <property type="entry name" value="DUF885"/>
    <property type="match status" value="1"/>
</dbReference>
<evidence type="ECO:0000313" key="2">
    <source>
        <dbReference type="Proteomes" id="UP000321464"/>
    </source>
</evidence>
<evidence type="ECO:0000313" key="1">
    <source>
        <dbReference type="EMBL" id="GEO00922.1"/>
    </source>
</evidence>
<dbReference type="PROSITE" id="PS51318">
    <property type="entry name" value="TAT"/>
    <property type="match status" value="1"/>
</dbReference>
<dbReference type="Proteomes" id="UP000321464">
    <property type="component" value="Unassembled WGS sequence"/>
</dbReference>
<dbReference type="PANTHER" id="PTHR33361:SF2">
    <property type="entry name" value="DUF885 DOMAIN-CONTAINING PROTEIN"/>
    <property type="match status" value="1"/>
</dbReference>
<sequence length="619" mass="66412">MTQQASDTPAVSAALTRREAIAGLAAGVAAAALPAQAQTAASPSPAAALLDDAAWRLLTLKPETATSLGIDTGAHAALRGRLDDRTEAGQAAVAALVRADLARIEAMPDAGLDHATRTSLAVVKSAYRTALDGFALPYGDVSVGGWRNTPYVVIQNVGAYIDTPRFLDSDHPINTSADAEAYLARLAQFPAVLEGETARLKATAAQGVIAPSFLLEKAIKQMGASLSAMGSGGGLVESIERRTREKGIAGDWGARAREIVTKQVAPTLERQLAELIAQRSKAVRDAGMHTRPGGDAFYAWALRASTTTRMTPDEIHKLGLESLAELQGRMDPILRKLGYTSGTVGERMTALGKDPRFQFPDNDEGRAQIIAFIQKRLTYIRAQMPRAFSKLVRGNVEVRRLPLAEEPGAPGAYGGPGSIDGTIPGKMWINLGTTRLHSTYSLPTLVHHEAIPGHVWQGEYSNQLPTIRAMLAFNAYSEGWALYSETLGDELGAYDDDPVGKLGYLQSIAFRACRLVVDTGLHAREWSREQAIDWFASTNGSGRDEVTSEVERYCSWPGQACGYFIGRSEILRQRARAQAALGKAYDLRDYDNAVVEGGNVPLDVLAANIDQYIASKRGG</sequence>
<accession>A0A512AMI6</accession>
<proteinExistence type="predicted"/>
<dbReference type="EMBL" id="BJYR01000018">
    <property type="protein sequence ID" value="GEO00922.1"/>
    <property type="molecule type" value="Genomic_DNA"/>
</dbReference>
<name>A0A512AMI6_9SPHN</name>
<comment type="caution">
    <text evidence="1">The sequence shown here is derived from an EMBL/GenBank/DDBJ whole genome shotgun (WGS) entry which is preliminary data.</text>
</comment>
<protein>
    <submittedName>
        <fullName evidence="1">Tat pathway signal protein</fullName>
    </submittedName>
</protein>
<dbReference type="InterPro" id="IPR010281">
    <property type="entry name" value="DUF885"/>
</dbReference>